<evidence type="ECO:0000313" key="1">
    <source>
        <dbReference type="EMBL" id="MED6285852.1"/>
    </source>
</evidence>
<keyword evidence="2" id="KW-1185">Reference proteome</keyword>
<proteinExistence type="predicted"/>
<name>A0ABU7EF08_9TELE</name>
<dbReference type="EMBL" id="JAHUTJ010056368">
    <property type="protein sequence ID" value="MED6285852.1"/>
    <property type="molecule type" value="Genomic_DNA"/>
</dbReference>
<protein>
    <submittedName>
        <fullName evidence="1">Uncharacterized protein</fullName>
    </submittedName>
</protein>
<organism evidence="1 2">
    <name type="scientific">Characodon lateralis</name>
    <dbReference type="NCBI Taxonomy" id="208331"/>
    <lineage>
        <taxon>Eukaryota</taxon>
        <taxon>Metazoa</taxon>
        <taxon>Chordata</taxon>
        <taxon>Craniata</taxon>
        <taxon>Vertebrata</taxon>
        <taxon>Euteleostomi</taxon>
        <taxon>Actinopterygii</taxon>
        <taxon>Neopterygii</taxon>
        <taxon>Teleostei</taxon>
        <taxon>Neoteleostei</taxon>
        <taxon>Acanthomorphata</taxon>
        <taxon>Ovalentaria</taxon>
        <taxon>Atherinomorphae</taxon>
        <taxon>Cyprinodontiformes</taxon>
        <taxon>Goodeidae</taxon>
        <taxon>Characodon</taxon>
    </lineage>
</organism>
<evidence type="ECO:0000313" key="2">
    <source>
        <dbReference type="Proteomes" id="UP001352852"/>
    </source>
</evidence>
<gene>
    <name evidence="1" type="ORF">CHARACLAT_033437</name>
</gene>
<comment type="caution">
    <text evidence="1">The sequence shown here is derived from an EMBL/GenBank/DDBJ whole genome shotgun (WGS) entry which is preliminary data.</text>
</comment>
<dbReference type="Proteomes" id="UP001352852">
    <property type="component" value="Unassembled WGS sequence"/>
</dbReference>
<accession>A0ABU7EF08</accession>
<reference evidence="1 2" key="1">
    <citation type="submission" date="2021-06" db="EMBL/GenBank/DDBJ databases">
        <authorList>
            <person name="Palmer J.M."/>
        </authorList>
    </citation>
    <scope>NUCLEOTIDE SEQUENCE [LARGE SCALE GENOMIC DNA]</scope>
    <source>
        <strain evidence="1 2">CL_MEX2019</strain>
        <tissue evidence="1">Muscle</tissue>
    </source>
</reference>
<sequence>MKKVKEKVDVPVVMKPAGTAMFRVRRCEDALRSFIPSVSIRGKQSPCCTMRRSDEVSSSSVLLEELVPSERFFSETR</sequence>